<gene>
    <name evidence="3" type="ORF">DOQ08_02725</name>
</gene>
<feature type="signal peptide" evidence="1">
    <location>
        <begin position="1"/>
        <end position="21"/>
    </location>
</feature>
<dbReference type="Proteomes" id="UP000265903">
    <property type="component" value="Unassembled WGS sequence"/>
</dbReference>
<keyword evidence="1" id="KW-0732">Signal</keyword>
<evidence type="ECO:0000313" key="3">
    <source>
        <dbReference type="EMBL" id="RMJ01937.1"/>
    </source>
</evidence>
<comment type="caution">
    <text evidence="3">The sequence shown here is derived from an EMBL/GenBank/DDBJ whole genome shotgun (WGS) entry which is preliminary data.</text>
</comment>
<accession>A0A3M2R9J4</accession>
<dbReference type="OrthoDB" id="5795476at2"/>
<dbReference type="EMBL" id="QMDL01000004">
    <property type="protein sequence ID" value="RMJ01937.1"/>
    <property type="molecule type" value="Genomic_DNA"/>
</dbReference>
<dbReference type="Gene3D" id="3.40.50.10610">
    <property type="entry name" value="ABC-type transport auxiliary lipoprotein component"/>
    <property type="match status" value="1"/>
</dbReference>
<evidence type="ECO:0000259" key="2">
    <source>
        <dbReference type="Pfam" id="PF03886"/>
    </source>
</evidence>
<name>A0A3M2R9J4_9GAMM</name>
<proteinExistence type="predicted"/>
<feature type="domain" description="ABC-type transport auxiliary lipoprotein component" evidence="2">
    <location>
        <begin position="49"/>
        <end position="190"/>
    </location>
</feature>
<dbReference type="PROSITE" id="PS51257">
    <property type="entry name" value="PROKAR_LIPOPROTEIN"/>
    <property type="match status" value="1"/>
</dbReference>
<reference evidence="3 4" key="1">
    <citation type="submission" date="2018-08" db="EMBL/GenBank/DDBJ databases">
        <title>Whole Genome Sequence of the Moderate Halophilic Marine Bacterium Marinobacter litoralis Sw-45.</title>
        <authorList>
            <person name="Musa H."/>
        </authorList>
    </citation>
    <scope>NUCLEOTIDE SEQUENCE [LARGE SCALE GENOMIC DNA]</scope>
    <source>
        <strain evidence="3 4">Sw-45</strain>
    </source>
</reference>
<evidence type="ECO:0000313" key="4">
    <source>
        <dbReference type="Proteomes" id="UP000265903"/>
    </source>
</evidence>
<dbReference type="AlphaFoldDB" id="A0A3M2R9J4"/>
<dbReference type="SUPFAM" id="SSF159594">
    <property type="entry name" value="XCC0632-like"/>
    <property type="match status" value="1"/>
</dbReference>
<dbReference type="Pfam" id="PF03886">
    <property type="entry name" value="ABC_trans_aux"/>
    <property type="match status" value="1"/>
</dbReference>
<protein>
    <recommendedName>
        <fullName evidence="2">ABC-type transport auxiliary lipoprotein component domain-containing protein</fullName>
    </recommendedName>
</protein>
<dbReference type="RefSeq" id="WP_114335530.1">
    <property type="nucleotide sequence ID" value="NZ_QMDL01000004.1"/>
</dbReference>
<keyword evidence="4" id="KW-1185">Reference proteome</keyword>
<dbReference type="InterPro" id="IPR005586">
    <property type="entry name" value="ABC_trans_aux"/>
</dbReference>
<evidence type="ECO:0000256" key="1">
    <source>
        <dbReference type="SAM" id="SignalP"/>
    </source>
</evidence>
<organism evidence="3 4">
    <name type="scientific">Marinobacter litoralis</name>
    <dbReference type="NCBI Taxonomy" id="187981"/>
    <lineage>
        <taxon>Bacteria</taxon>
        <taxon>Pseudomonadati</taxon>
        <taxon>Pseudomonadota</taxon>
        <taxon>Gammaproteobacteria</taxon>
        <taxon>Pseudomonadales</taxon>
        <taxon>Marinobacteraceae</taxon>
        <taxon>Marinobacter</taxon>
    </lineage>
</organism>
<feature type="chain" id="PRO_5018273274" description="ABC-type transport auxiliary lipoprotein component domain-containing protein" evidence="1">
    <location>
        <begin position="22"/>
        <end position="203"/>
    </location>
</feature>
<sequence length="203" mass="22422">MNSRLKAMAVLLAALSTAACTVLPRPEPPRAMDLAVVSAPVDFEKPLQSSLRIHTPLASDPMDSSAILLKPTPYEFQAYPKARWRDSAPVVIRDYLARHLRNSRGFRNVVIDTSAANTEHSLLTELSAFQVVQHGKRHQVVLELHAEVISEQSGSSLCIRNWSIQEMAASSELESAVEAFSRASNTLATELTDWAWSCVQRAQ</sequence>